<dbReference type="EMBL" id="PSQE01000003">
    <property type="protein sequence ID" value="RHN66288.1"/>
    <property type="molecule type" value="Genomic_DNA"/>
</dbReference>
<organism evidence="4">
    <name type="scientific">Medicago truncatula</name>
    <name type="common">Barrel medic</name>
    <name type="synonym">Medicago tribuloides</name>
    <dbReference type="NCBI Taxonomy" id="3880"/>
    <lineage>
        <taxon>Eukaryota</taxon>
        <taxon>Viridiplantae</taxon>
        <taxon>Streptophyta</taxon>
        <taxon>Embryophyta</taxon>
        <taxon>Tracheophyta</taxon>
        <taxon>Spermatophyta</taxon>
        <taxon>Magnoliopsida</taxon>
        <taxon>eudicotyledons</taxon>
        <taxon>Gunneridae</taxon>
        <taxon>Pentapetalae</taxon>
        <taxon>rosids</taxon>
        <taxon>fabids</taxon>
        <taxon>Fabales</taxon>
        <taxon>Fabaceae</taxon>
        <taxon>Papilionoideae</taxon>
        <taxon>50 kb inversion clade</taxon>
        <taxon>NPAAA clade</taxon>
        <taxon>Hologalegina</taxon>
        <taxon>IRL clade</taxon>
        <taxon>Trifolieae</taxon>
        <taxon>Medicago</taxon>
    </lineage>
</organism>
<keyword evidence="1" id="KW-0677">Repeat</keyword>
<feature type="repeat" description="PPR" evidence="2">
    <location>
        <begin position="1"/>
        <end position="34"/>
    </location>
</feature>
<dbReference type="Gramene" id="rna14238">
    <property type="protein sequence ID" value="RHN66288.1"/>
    <property type="gene ID" value="gene14238"/>
</dbReference>
<evidence type="ECO:0000256" key="1">
    <source>
        <dbReference type="ARBA" id="ARBA00022737"/>
    </source>
</evidence>
<comment type="caution">
    <text evidence="4">The sequence shown here is derived from an EMBL/GenBank/DDBJ whole genome shotgun (WGS) entry which is preliminary data.</text>
</comment>
<evidence type="ECO:0000256" key="2">
    <source>
        <dbReference type="PROSITE-ProRule" id="PRU00708"/>
    </source>
</evidence>
<protein>
    <submittedName>
        <fullName evidence="4">Putative pentatricopeptide</fullName>
    </submittedName>
</protein>
<dbReference type="AlphaFoldDB" id="A0A396ING7"/>
<dbReference type="NCBIfam" id="TIGR00756">
    <property type="entry name" value="PPR"/>
    <property type="match status" value="1"/>
</dbReference>
<dbReference type="InterPro" id="IPR002885">
    <property type="entry name" value="PPR_rpt"/>
</dbReference>
<gene>
    <name evidence="4" type="ORF">MtrunA17_Chr3g0089231</name>
</gene>
<evidence type="ECO:0000256" key="3">
    <source>
        <dbReference type="SAM" id="MobiDB-lite"/>
    </source>
</evidence>
<proteinExistence type="predicted"/>
<dbReference type="PROSITE" id="PS51375">
    <property type="entry name" value="PPR"/>
    <property type="match status" value="1"/>
</dbReference>
<accession>A0A396ING7</accession>
<dbReference type="Proteomes" id="UP000265566">
    <property type="component" value="Chromosome 3"/>
</dbReference>
<sequence length="72" mass="8154">MKTFNLMIKSYGKAGMYDKIKTVTDFMERRFFAPTIVTYEIDTSGNRIETSGGENSKIPNQPLDQPQMGLNS</sequence>
<name>A0A396ING7_MEDTR</name>
<reference evidence="4" key="1">
    <citation type="journal article" date="2018" name="Nat. Plants">
        <title>Whole-genome landscape of Medicago truncatula symbiotic genes.</title>
        <authorList>
            <person name="Pecrix Y."/>
            <person name="Gamas P."/>
            <person name="Carrere S."/>
        </authorList>
    </citation>
    <scope>NUCLEOTIDE SEQUENCE</scope>
    <source>
        <tissue evidence="4">Leaves</tissue>
    </source>
</reference>
<dbReference type="Gene3D" id="1.25.40.10">
    <property type="entry name" value="Tetratricopeptide repeat domain"/>
    <property type="match status" value="1"/>
</dbReference>
<feature type="region of interest" description="Disordered" evidence="3">
    <location>
        <begin position="44"/>
        <end position="72"/>
    </location>
</feature>
<dbReference type="InterPro" id="IPR011990">
    <property type="entry name" value="TPR-like_helical_dom_sf"/>
</dbReference>
<evidence type="ECO:0000313" key="4">
    <source>
        <dbReference type="EMBL" id="RHN66288.1"/>
    </source>
</evidence>